<feature type="domain" description="Glycosyltransferase 2-like" evidence="1">
    <location>
        <begin position="9"/>
        <end position="141"/>
    </location>
</feature>
<name>A0ABY1ZH16_9GAMM</name>
<dbReference type="Gene3D" id="3.90.550.10">
    <property type="entry name" value="Spore Coat Polysaccharide Biosynthesis Protein SpsA, Chain A"/>
    <property type="match status" value="1"/>
</dbReference>
<keyword evidence="3" id="KW-1185">Reference proteome</keyword>
<organism evidence="2 3">
    <name type="scientific">Marinobacter halodurans</name>
    <dbReference type="NCBI Taxonomy" id="2528979"/>
    <lineage>
        <taxon>Bacteria</taxon>
        <taxon>Pseudomonadati</taxon>
        <taxon>Pseudomonadota</taxon>
        <taxon>Gammaproteobacteria</taxon>
        <taxon>Pseudomonadales</taxon>
        <taxon>Marinobacteraceae</taxon>
        <taxon>Marinobacter</taxon>
    </lineage>
</organism>
<evidence type="ECO:0000259" key="1">
    <source>
        <dbReference type="Pfam" id="PF00535"/>
    </source>
</evidence>
<dbReference type="Proteomes" id="UP000313645">
    <property type="component" value="Unassembled WGS sequence"/>
</dbReference>
<dbReference type="RefSeq" id="WP_131483095.1">
    <property type="nucleotide sequence ID" value="NZ_SJDL01000030.1"/>
</dbReference>
<dbReference type="Pfam" id="PF00535">
    <property type="entry name" value="Glycos_transf_2"/>
    <property type="match status" value="1"/>
</dbReference>
<comment type="caution">
    <text evidence="2">The sequence shown here is derived from an EMBL/GenBank/DDBJ whole genome shotgun (WGS) entry which is preliminary data.</text>
</comment>
<dbReference type="InterPro" id="IPR029044">
    <property type="entry name" value="Nucleotide-diphossugar_trans"/>
</dbReference>
<evidence type="ECO:0000313" key="3">
    <source>
        <dbReference type="Proteomes" id="UP000313645"/>
    </source>
</evidence>
<dbReference type="InterPro" id="IPR001173">
    <property type="entry name" value="Glyco_trans_2-like"/>
</dbReference>
<dbReference type="PANTHER" id="PTHR22916:SF3">
    <property type="entry name" value="UDP-GLCNAC:BETAGAL BETA-1,3-N-ACETYLGLUCOSAMINYLTRANSFERASE-LIKE PROTEIN 1"/>
    <property type="match status" value="1"/>
</dbReference>
<accession>A0ABY1ZH16</accession>
<sequence length="314" mass="35691">MDVDRPLVSVCIAAFNAGPYLRDAVSSVQRQRIADIEVIIVNDGSTDDTLSVARSLEESDHRIVVIDQPNRGSCVARNAAFDRARGRYICTLDADDIWAEGKLIEQLEILKENPKSVVIGGVKRFSDVDGEWVWGDETMPFPVTARRSYLKHLLSMPDVEKVLLNTLCAPTEFIKSDNWDPVFRTGHDWEVWIRLASKYSFIHVAKVYQYYRKHPVSTTKRNRVRMVGDCQLMVIERHGPNICDSRIELNQVIARCAMHFAATSLYLGCRRDALHFIWRALLAGGAPLASRQFYGLLLRSLVSLMQKRRSQQLG</sequence>
<dbReference type="CDD" id="cd00761">
    <property type="entry name" value="Glyco_tranf_GTA_type"/>
    <property type="match status" value="1"/>
</dbReference>
<dbReference type="PANTHER" id="PTHR22916">
    <property type="entry name" value="GLYCOSYLTRANSFERASE"/>
    <property type="match status" value="1"/>
</dbReference>
<gene>
    <name evidence="2" type="ORF">EZI54_17100</name>
</gene>
<dbReference type="SUPFAM" id="SSF53448">
    <property type="entry name" value="Nucleotide-diphospho-sugar transferases"/>
    <property type="match status" value="1"/>
</dbReference>
<evidence type="ECO:0000313" key="2">
    <source>
        <dbReference type="EMBL" id="TBW51590.1"/>
    </source>
</evidence>
<protein>
    <submittedName>
        <fullName evidence="2">Glycosyltransferase family 2 protein</fullName>
    </submittedName>
</protein>
<proteinExistence type="predicted"/>
<reference evidence="2 3" key="1">
    <citation type="submission" date="2019-02" db="EMBL/GenBank/DDBJ databases">
        <title>Marinobacter halodurans sp. nov., a marine bacterium isolated from sea tidal flat.</title>
        <authorList>
            <person name="Yoo Y."/>
            <person name="Lee D.W."/>
            <person name="Kim B.S."/>
            <person name="Kim J.-J."/>
        </authorList>
    </citation>
    <scope>NUCLEOTIDE SEQUENCE [LARGE SCALE GENOMIC DNA]</scope>
    <source>
        <strain evidence="2 3">YJ-S3-2</strain>
    </source>
</reference>
<dbReference type="EMBL" id="SJDL01000030">
    <property type="protein sequence ID" value="TBW51590.1"/>
    <property type="molecule type" value="Genomic_DNA"/>
</dbReference>